<accession>A0AB35U626</accession>
<dbReference type="InterPro" id="IPR011990">
    <property type="entry name" value="TPR-like_helical_dom_sf"/>
</dbReference>
<name>A0AB35U626_9FIRM</name>
<evidence type="ECO:0000313" key="1">
    <source>
        <dbReference type="EMBL" id="MDX8420289.1"/>
    </source>
</evidence>
<protein>
    <recommendedName>
        <fullName evidence="3">Tetratricopeptide repeat protein</fullName>
    </recommendedName>
</protein>
<dbReference type="Proteomes" id="UP001286174">
    <property type="component" value="Unassembled WGS sequence"/>
</dbReference>
<proteinExistence type="predicted"/>
<reference evidence="1 2" key="1">
    <citation type="submission" date="2022-03" db="EMBL/GenBank/DDBJ databases">
        <title>Novel taxa within the pig intestine.</title>
        <authorList>
            <person name="Wylensek D."/>
            <person name="Bishof K."/>
            <person name="Afrizal A."/>
            <person name="Clavel T."/>
        </authorList>
    </citation>
    <scope>NUCLEOTIDE SEQUENCE [LARGE SCALE GENOMIC DNA]</scope>
    <source>
        <strain evidence="1 2">CLA-KB-P133</strain>
    </source>
</reference>
<evidence type="ECO:0000313" key="2">
    <source>
        <dbReference type="Proteomes" id="UP001286174"/>
    </source>
</evidence>
<gene>
    <name evidence="1" type="ORF">MOZ60_09305</name>
</gene>
<sequence>MSRDTEKIMKELFGYIEKNGGAETDEDFRRMADQFIMNYNASIHDQPGLNEDTAQTSDDWMELAEETDDKDDAIRYARNALSLDPDNLDAETMIAFNTDHEDVLDNLLAMRKVCDHGEKLMKQHGYLNKDAGEFWMVLETRPYIRALNMRMELEISCGMYKLAEATGEEIIRLNNNDNTGVRLALMSLYATTLDQKPAEELIGKFSEYGPDSGMLLALSALYFRLGNFVKAEETLRELQHRNKDTRRFFKAITDQKLDDYRTDEMSWGYEPGTISELITIYDESSFLWQSEGIISYYLWAAQELKPHRKTKKKRNYR</sequence>
<dbReference type="Gene3D" id="1.25.40.10">
    <property type="entry name" value="Tetratricopeptide repeat domain"/>
    <property type="match status" value="1"/>
</dbReference>
<dbReference type="EMBL" id="JALBUR010000029">
    <property type="protein sequence ID" value="MDX8420289.1"/>
    <property type="molecule type" value="Genomic_DNA"/>
</dbReference>
<evidence type="ECO:0008006" key="3">
    <source>
        <dbReference type="Google" id="ProtNLM"/>
    </source>
</evidence>
<comment type="caution">
    <text evidence="1">The sequence shown here is derived from an EMBL/GenBank/DDBJ whole genome shotgun (WGS) entry which is preliminary data.</text>
</comment>
<keyword evidence="2" id="KW-1185">Reference proteome</keyword>
<dbReference type="SUPFAM" id="SSF48452">
    <property type="entry name" value="TPR-like"/>
    <property type="match status" value="1"/>
</dbReference>
<organism evidence="1 2">
    <name type="scientific">Grylomicrobium aquisgranensis</name>
    <dbReference type="NCBI Taxonomy" id="2926318"/>
    <lineage>
        <taxon>Bacteria</taxon>
        <taxon>Bacillati</taxon>
        <taxon>Bacillota</taxon>
        <taxon>Erysipelotrichia</taxon>
        <taxon>Erysipelotrichales</taxon>
        <taxon>Erysipelotrichaceae</taxon>
        <taxon>Grylomicrobium</taxon>
    </lineage>
</organism>
<dbReference type="RefSeq" id="WP_370596459.1">
    <property type="nucleotide sequence ID" value="NZ_JALBUR010000029.1"/>
</dbReference>
<dbReference type="AlphaFoldDB" id="A0AB35U626"/>